<evidence type="ECO:0000313" key="5">
    <source>
        <dbReference type="EMBL" id="HIQ83922.1"/>
    </source>
</evidence>
<dbReference type="PANTHER" id="PTHR48097:SF5">
    <property type="entry name" value="LOW SPECIFICITY L-THREONINE ALDOLASE"/>
    <property type="match status" value="1"/>
</dbReference>
<name>A0A9D0ZNS8_9FIRM</name>
<dbReference type="InterPro" id="IPR001597">
    <property type="entry name" value="ArAA_b-elim_lyase/Thr_aldolase"/>
</dbReference>
<dbReference type="Gene3D" id="3.40.640.10">
    <property type="entry name" value="Type I PLP-dependent aspartate aminotransferase-like (Major domain)"/>
    <property type="match status" value="1"/>
</dbReference>
<evidence type="ECO:0000259" key="4">
    <source>
        <dbReference type="Pfam" id="PF01212"/>
    </source>
</evidence>
<comment type="caution">
    <text evidence="5">The sequence shown here is derived from an EMBL/GenBank/DDBJ whole genome shotgun (WGS) entry which is preliminary data.</text>
</comment>
<dbReference type="GO" id="GO:0008483">
    <property type="term" value="F:transaminase activity"/>
    <property type="evidence" value="ECO:0007669"/>
    <property type="project" value="UniProtKB-KW"/>
</dbReference>
<keyword evidence="5" id="KW-0032">Aminotransferase</keyword>
<dbReference type="GO" id="GO:0016829">
    <property type="term" value="F:lyase activity"/>
    <property type="evidence" value="ECO:0007669"/>
    <property type="project" value="InterPro"/>
</dbReference>
<dbReference type="Proteomes" id="UP000824260">
    <property type="component" value="Unassembled WGS sequence"/>
</dbReference>
<gene>
    <name evidence="5" type="ORF">IAA52_12590</name>
</gene>
<reference evidence="5" key="1">
    <citation type="submission" date="2020-10" db="EMBL/GenBank/DDBJ databases">
        <authorList>
            <person name="Gilroy R."/>
        </authorList>
    </citation>
    <scope>NUCLEOTIDE SEQUENCE</scope>
    <source>
        <strain evidence="5">ChiSjej6B24-2974</strain>
    </source>
</reference>
<dbReference type="InterPro" id="IPR015424">
    <property type="entry name" value="PyrdxlP-dep_Trfase"/>
</dbReference>
<dbReference type="PANTHER" id="PTHR48097">
    <property type="entry name" value="L-THREONINE ALDOLASE-RELATED"/>
    <property type="match status" value="1"/>
</dbReference>
<evidence type="ECO:0000256" key="1">
    <source>
        <dbReference type="ARBA" id="ARBA00001933"/>
    </source>
</evidence>
<evidence type="ECO:0000313" key="6">
    <source>
        <dbReference type="Proteomes" id="UP000824260"/>
    </source>
</evidence>
<organism evidence="5 6">
    <name type="scientific">Candidatus Pullichristensenella stercorigallinarum</name>
    <dbReference type="NCBI Taxonomy" id="2840909"/>
    <lineage>
        <taxon>Bacteria</taxon>
        <taxon>Bacillati</taxon>
        <taxon>Bacillota</taxon>
        <taxon>Clostridia</taxon>
        <taxon>Candidatus Pullichristensenella</taxon>
    </lineage>
</organism>
<accession>A0A9D0ZNS8</accession>
<reference evidence="5" key="2">
    <citation type="journal article" date="2021" name="PeerJ">
        <title>Extensive microbial diversity within the chicken gut microbiome revealed by metagenomics and culture.</title>
        <authorList>
            <person name="Gilroy R."/>
            <person name="Ravi A."/>
            <person name="Getino M."/>
            <person name="Pursley I."/>
            <person name="Horton D.L."/>
            <person name="Alikhan N.F."/>
            <person name="Baker D."/>
            <person name="Gharbi K."/>
            <person name="Hall N."/>
            <person name="Watson M."/>
            <person name="Adriaenssens E.M."/>
            <person name="Foster-Nyarko E."/>
            <person name="Jarju S."/>
            <person name="Secka A."/>
            <person name="Antonio M."/>
            <person name="Oren A."/>
            <person name="Chaudhuri R.R."/>
            <person name="La Ragione R."/>
            <person name="Hildebrand F."/>
            <person name="Pallen M.J."/>
        </authorList>
    </citation>
    <scope>NUCLEOTIDE SEQUENCE</scope>
    <source>
        <strain evidence="5">ChiSjej6B24-2974</strain>
    </source>
</reference>
<evidence type="ECO:0000256" key="2">
    <source>
        <dbReference type="ARBA" id="ARBA00006966"/>
    </source>
</evidence>
<sequence>MIRFNCDYGEGAHPRILARLQETNFVQTPGYGEDEYCREAAEMIRSLCESPEVDVHFLMGGTQANLTVLSAALRPWQGVVSADTGHIAVHETGSIEACGHKVLCIPHANGKLRAEDVEALCRAHYADASFEHMVMPGAVYISNPSELGTIYTLAELSALRKVCDEYHMLLFLDGARLGYGLASPENDLTLPFIAQTADVFYIGGTKQGALFGEAVVIRNAALKRDFRYQIKQRGGMLAKGRLLGIQFAELLRDGLYFDLSRHAVSLAMQIKAALQESGYEFLIDSPTNQQFPIFTDEQLSRLSESYAFSYQCRVDAKRSAVRICTSWATRAEDVERLISDIRRG</sequence>
<feature type="domain" description="Aromatic amino acid beta-eliminating lyase/threonine aldolase" evidence="4">
    <location>
        <begin position="30"/>
        <end position="245"/>
    </location>
</feature>
<comment type="cofactor">
    <cofactor evidence="1">
        <name>pyridoxal 5'-phosphate</name>
        <dbReference type="ChEBI" id="CHEBI:597326"/>
    </cofactor>
</comment>
<dbReference type="GO" id="GO:0006520">
    <property type="term" value="P:amino acid metabolic process"/>
    <property type="evidence" value="ECO:0007669"/>
    <property type="project" value="InterPro"/>
</dbReference>
<evidence type="ECO:0000256" key="3">
    <source>
        <dbReference type="ARBA" id="ARBA00022898"/>
    </source>
</evidence>
<dbReference type="InterPro" id="IPR015421">
    <property type="entry name" value="PyrdxlP-dep_Trfase_major"/>
</dbReference>
<dbReference type="EMBL" id="DVFZ01000117">
    <property type="protein sequence ID" value="HIQ83922.1"/>
    <property type="molecule type" value="Genomic_DNA"/>
</dbReference>
<keyword evidence="5" id="KW-0808">Transferase</keyword>
<proteinExistence type="inferred from homology"/>
<dbReference type="Pfam" id="PF01212">
    <property type="entry name" value="Beta_elim_lyase"/>
    <property type="match status" value="1"/>
</dbReference>
<keyword evidence="3" id="KW-0663">Pyridoxal phosphate</keyword>
<dbReference type="Gene3D" id="3.90.1150.10">
    <property type="entry name" value="Aspartate Aminotransferase, domain 1"/>
    <property type="match status" value="1"/>
</dbReference>
<dbReference type="SUPFAM" id="SSF53383">
    <property type="entry name" value="PLP-dependent transferases"/>
    <property type="match status" value="1"/>
</dbReference>
<dbReference type="InterPro" id="IPR015422">
    <property type="entry name" value="PyrdxlP-dep_Trfase_small"/>
</dbReference>
<comment type="similarity">
    <text evidence="2">Belongs to the threonine aldolase family.</text>
</comment>
<protein>
    <submittedName>
        <fullName evidence="5">Aminotransferase class I/II-fold pyridoxal phosphate-dependent enzyme</fullName>
    </submittedName>
</protein>
<dbReference type="AlphaFoldDB" id="A0A9D0ZNS8"/>